<keyword evidence="1" id="KW-0472">Membrane</keyword>
<dbReference type="Proteomes" id="UP001172737">
    <property type="component" value="Unassembled WGS sequence"/>
</dbReference>
<keyword evidence="1" id="KW-0812">Transmembrane</keyword>
<dbReference type="EMBL" id="JAUHPX010000001">
    <property type="protein sequence ID" value="MDN4487000.1"/>
    <property type="molecule type" value="Genomic_DNA"/>
</dbReference>
<dbReference type="RefSeq" id="WP_301120375.1">
    <property type="nucleotide sequence ID" value="NZ_JAUHPX010000001.1"/>
</dbReference>
<feature type="transmembrane region" description="Helical" evidence="1">
    <location>
        <begin position="101"/>
        <end position="118"/>
    </location>
</feature>
<gene>
    <name evidence="2" type="ORF">QQX10_02350</name>
</gene>
<evidence type="ECO:0008006" key="4">
    <source>
        <dbReference type="Google" id="ProtNLM"/>
    </source>
</evidence>
<dbReference type="AlphaFoldDB" id="A0AAW7M260"/>
<evidence type="ECO:0000256" key="1">
    <source>
        <dbReference type="SAM" id="Phobius"/>
    </source>
</evidence>
<reference evidence="2" key="1">
    <citation type="submission" date="2023-06" db="EMBL/GenBank/DDBJ databases">
        <title>Sysu t00039.</title>
        <authorList>
            <person name="Gao L."/>
            <person name="Fang B.-Z."/>
            <person name="Li W.-J."/>
        </authorList>
    </citation>
    <scope>NUCLEOTIDE SEQUENCE</scope>
    <source>
        <strain evidence="2">SYSU T00039</strain>
    </source>
</reference>
<name>A0AAW7M260_9MICO</name>
<comment type="caution">
    <text evidence="2">The sequence shown here is derived from an EMBL/GenBank/DDBJ whole genome shotgun (WGS) entry which is preliminary data.</text>
</comment>
<sequence length="135" mass="14292">MNPVARIALIVAYAVLGLAATGRSVVQITTKFSEAPLAYSVSAVSAVLYVMIAVALWKRWRSLAVAGTVVELAGVLIVGTLGYVESSWWPDETVWTGYGSAYGWVPLALPIVALTLLLRGRRARATADDAVVTDG</sequence>
<accession>A0AAW7M260</accession>
<proteinExistence type="predicted"/>
<keyword evidence="1" id="KW-1133">Transmembrane helix</keyword>
<organism evidence="2 3">
    <name type="scientific">Demequina lignilytica</name>
    <dbReference type="NCBI Taxonomy" id="3051663"/>
    <lineage>
        <taxon>Bacteria</taxon>
        <taxon>Bacillati</taxon>
        <taxon>Actinomycetota</taxon>
        <taxon>Actinomycetes</taxon>
        <taxon>Micrococcales</taxon>
        <taxon>Demequinaceae</taxon>
        <taxon>Demequina</taxon>
    </lineage>
</organism>
<evidence type="ECO:0000313" key="3">
    <source>
        <dbReference type="Proteomes" id="UP001172737"/>
    </source>
</evidence>
<feature type="transmembrane region" description="Helical" evidence="1">
    <location>
        <begin position="63"/>
        <end position="81"/>
    </location>
</feature>
<keyword evidence="3" id="KW-1185">Reference proteome</keyword>
<protein>
    <recommendedName>
        <fullName evidence="4">Integral membrane protein</fullName>
    </recommendedName>
</protein>
<feature type="transmembrane region" description="Helical" evidence="1">
    <location>
        <begin position="38"/>
        <end position="56"/>
    </location>
</feature>
<evidence type="ECO:0000313" key="2">
    <source>
        <dbReference type="EMBL" id="MDN4487000.1"/>
    </source>
</evidence>